<evidence type="ECO:0000313" key="2">
    <source>
        <dbReference type="EMBL" id="OQE44810.1"/>
    </source>
</evidence>
<protein>
    <submittedName>
        <fullName evidence="2">Uncharacterized protein</fullName>
    </submittedName>
</protein>
<evidence type="ECO:0000256" key="1">
    <source>
        <dbReference type="SAM" id="MobiDB-lite"/>
    </source>
</evidence>
<dbReference type="Proteomes" id="UP000191500">
    <property type="component" value="Unassembled WGS sequence"/>
</dbReference>
<dbReference type="AlphaFoldDB" id="A0A1V6V2A7"/>
<gene>
    <name evidence="2" type="ORF">PENCOP_c002G04108</name>
</gene>
<name>A0A1V6V2A7_9EURO</name>
<reference evidence="3" key="1">
    <citation type="journal article" date="2017" name="Nat. Microbiol.">
        <title>Global analysis of biosynthetic gene clusters reveals vast potential of secondary metabolite production in Penicillium species.</title>
        <authorList>
            <person name="Nielsen J.C."/>
            <person name="Grijseels S."/>
            <person name="Prigent S."/>
            <person name="Ji B."/>
            <person name="Dainat J."/>
            <person name="Nielsen K.F."/>
            <person name="Frisvad J.C."/>
            <person name="Workman M."/>
            <person name="Nielsen J."/>
        </authorList>
    </citation>
    <scope>NUCLEOTIDE SEQUENCE [LARGE SCALE GENOMIC DNA]</scope>
    <source>
        <strain evidence="3">IBT 31321</strain>
    </source>
</reference>
<accession>A0A1V6V2A7</accession>
<dbReference type="EMBL" id="MDDG01000002">
    <property type="protein sequence ID" value="OQE44810.1"/>
    <property type="molecule type" value="Genomic_DNA"/>
</dbReference>
<feature type="region of interest" description="Disordered" evidence="1">
    <location>
        <begin position="237"/>
        <end position="303"/>
    </location>
</feature>
<organism evidence="2 3">
    <name type="scientific">Penicillium coprophilum</name>
    <dbReference type="NCBI Taxonomy" id="36646"/>
    <lineage>
        <taxon>Eukaryota</taxon>
        <taxon>Fungi</taxon>
        <taxon>Dikarya</taxon>
        <taxon>Ascomycota</taxon>
        <taxon>Pezizomycotina</taxon>
        <taxon>Eurotiomycetes</taxon>
        <taxon>Eurotiomycetidae</taxon>
        <taxon>Eurotiales</taxon>
        <taxon>Aspergillaceae</taxon>
        <taxon>Penicillium</taxon>
    </lineage>
</organism>
<feature type="compositionally biased region" description="Basic and acidic residues" evidence="1">
    <location>
        <begin position="237"/>
        <end position="267"/>
    </location>
</feature>
<sequence length="303" mass="35073">MSDAENPPANDAEEIKPINFEWTPDLVKIGTSRGGIHPSIGPLESKGYFTDCTYRPGMALPDPADTRECLRWAGLSDKSIIEVEQKFNDLYPDYQGPTCGYEEKHYRTGAHDITFPKVEKMLKLFVEGMFDNNDEFEYTHKGYIEQGIQLGIRLEFAIFCGLHKDDPRAIEDPHLFEESWFSQGPAGIMSDTLIPFWMQVENFMASRLVYEGKAWKDGWGTWLIHEGETLEQAKARADEEHEMLNEKAREDEKRERKEEREKWARLEAEEEAMLVEQERLEDEMLKQQSIDKAAQPKDGEDIE</sequence>
<proteinExistence type="predicted"/>
<comment type="caution">
    <text evidence="2">The sequence shown here is derived from an EMBL/GenBank/DDBJ whole genome shotgun (WGS) entry which is preliminary data.</text>
</comment>
<keyword evidence="3" id="KW-1185">Reference proteome</keyword>
<evidence type="ECO:0000313" key="3">
    <source>
        <dbReference type="Proteomes" id="UP000191500"/>
    </source>
</evidence>
<feature type="compositionally biased region" description="Basic and acidic residues" evidence="1">
    <location>
        <begin position="276"/>
        <end position="285"/>
    </location>
</feature>
<feature type="compositionally biased region" description="Basic and acidic residues" evidence="1">
    <location>
        <begin position="294"/>
        <end position="303"/>
    </location>
</feature>